<comment type="cofactor">
    <cofactor evidence="1">
        <name>Mg(2+)</name>
        <dbReference type="ChEBI" id="CHEBI:18420"/>
    </cofactor>
</comment>
<dbReference type="SUPFAM" id="SSF54826">
    <property type="entry name" value="Enolase N-terminal domain-like"/>
    <property type="match status" value="1"/>
</dbReference>
<dbReference type="VEuPathDB" id="FungiDB:ASPSYDRAFT_128667"/>
<dbReference type="OrthoDB" id="2943660at2759"/>
<dbReference type="InterPro" id="IPR034593">
    <property type="entry name" value="DgoD-like"/>
</dbReference>
<dbReference type="EMBL" id="KV878583">
    <property type="protein sequence ID" value="OJJ61727.1"/>
    <property type="molecule type" value="Genomic_DNA"/>
</dbReference>
<dbReference type="RefSeq" id="XP_040705533.1">
    <property type="nucleotide sequence ID" value="XM_040840504.1"/>
</dbReference>
<evidence type="ECO:0000313" key="5">
    <source>
        <dbReference type="Proteomes" id="UP000184356"/>
    </source>
</evidence>
<dbReference type="Pfam" id="PF02746">
    <property type="entry name" value="MR_MLE_N"/>
    <property type="match status" value="1"/>
</dbReference>
<dbReference type="PANTHER" id="PTHR48080">
    <property type="entry name" value="D-GALACTONATE DEHYDRATASE-RELATED"/>
    <property type="match status" value="1"/>
</dbReference>
<dbReference type="STRING" id="1036612.A0A1L9TQM5"/>
<dbReference type="InterPro" id="IPR029017">
    <property type="entry name" value="Enolase-like_N"/>
</dbReference>
<dbReference type="Proteomes" id="UP000184356">
    <property type="component" value="Unassembled WGS sequence"/>
</dbReference>
<organism evidence="4 5">
    <name type="scientific">Aspergillus sydowii CBS 593.65</name>
    <dbReference type="NCBI Taxonomy" id="1036612"/>
    <lineage>
        <taxon>Eukaryota</taxon>
        <taxon>Fungi</taxon>
        <taxon>Dikarya</taxon>
        <taxon>Ascomycota</taxon>
        <taxon>Pezizomycotina</taxon>
        <taxon>Eurotiomycetes</taxon>
        <taxon>Eurotiomycetidae</taxon>
        <taxon>Eurotiales</taxon>
        <taxon>Aspergillaceae</taxon>
        <taxon>Aspergillus</taxon>
        <taxon>Aspergillus subgen. Nidulantes</taxon>
    </lineage>
</organism>
<proteinExistence type="predicted"/>
<name>A0A1L9TQM5_9EURO</name>
<evidence type="ECO:0000259" key="2">
    <source>
        <dbReference type="Pfam" id="PF02746"/>
    </source>
</evidence>
<dbReference type="Gene3D" id="3.30.390.10">
    <property type="entry name" value="Enolase-like, N-terminal domain"/>
    <property type="match status" value="1"/>
</dbReference>
<keyword evidence="5" id="KW-1185">Reference proteome</keyword>
<feature type="domain" description="Enolase C-terminal" evidence="3">
    <location>
        <begin position="110"/>
        <end position="296"/>
    </location>
</feature>
<evidence type="ECO:0000256" key="1">
    <source>
        <dbReference type="ARBA" id="ARBA00001946"/>
    </source>
</evidence>
<gene>
    <name evidence="4" type="ORF">ASPSYDRAFT_128667</name>
</gene>
<dbReference type="InterPro" id="IPR036849">
    <property type="entry name" value="Enolase-like_C_sf"/>
</dbReference>
<evidence type="ECO:0008006" key="6">
    <source>
        <dbReference type="Google" id="ProtNLM"/>
    </source>
</evidence>
<dbReference type="Gene3D" id="3.20.20.120">
    <property type="entry name" value="Enolase-like C-terminal domain"/>
    <property type="match status" value="1"/>
</dbReference>
<dbReference type="Pfam" id="PF13378">
    <property type="entry name" value="MR_MLE_C"/>
    <property type="match status" value="1"/>
</dbReference>
<dbReference type="InterPro" id="IPR029065">
    <property type="entry name" value="Enolase_C-like"/>
</dbReference>
<evidence type="ECO:0000313" key="4">
    <source>
        <dbReference type="EMBL" id="OJJ61727.1"/>
    </source>
</evidence>
<dbReference type="GeneID" id="63756577"/>
<reference evidence="5" key="1">
    <citation type="journal article" date="2017" name="Genome Biol.">
        <title>Comparative genomics reveals high biological diversity and specific adaptations in the industrially and medically important fungal genus Aspergillus.</title>
        <authorList>
            <person name="de Vries R.P."/>
            <person name="Riley R."/>
            <person name="Wiebenga A."/>
            <person name="Aguilar-Osorio G."/>
            <person name="Amillis S."/>
            <person name="Uchima C.A."/>
            <person name="Anderluh G."/>
            <person name="Asadollahi M."/>
            <person name="Askin M."/>
            <person name="Barry K."/>
            <person name="Battaglia E."/>
            <person name="Bayram O."/>
            <person name="Benocci T."/>
            <person name="Braus-Stromeyer S.A."/>
            <person name="Caldana C."/>
            <person name="Canovas D."/>
            <person name="Cerqueira G.C."/>
            <person name="Chen F."/>
            <person name="Chen W."/>
            <person name="Choi C."/>
            <person name="Clum A."/>
            <person name="Dos Santos R.A."/>
            <person name="Damasio A.R."/>
            <person name="Diallinas G."/>
            <person name="Emri T."/>
            <person name="Fekete E."/>
            <person name="Flipphi M."/>
            <person name="Freyberg S."/>
            <person name="Gallo A."/>
            <person name="Gournas C."/>
            <person name="Habgood R."/>
            <person name="Hainaut M."/>
            <person name="Harispe M.L."/>
            <person name="Henrissat B."/>
            <person name="Hilden K.S."/>
            <person name="Hope R."/>
            <person name="Hossain A."/>
            <person name="Karabika E."/>
            <person name="Karaffa L."/>
            <person name="Karanyi Z."/>
            <person name="Krasevec N."/>
            <person name="Kuo A."/>
            <person name="Kusch H."/>
            <person name="LaButti K."/>
            <person name="Lagendijk E.L."/>
            <person name="Lapidus A."/>
            <person name="Levasseur A."/>
            <person name="Lindquist E."/>
            <person name="Lipzen A."/>
            <person name="Logrieco A.F."/>
            <person name="MacCabe A."/>
            <person name="Maekelae M.R."/>
            <person name="Malavazi I."/>
            <person name="Melin P."/>
            <person name="Meyer V."/>
            <person name="Mielnichuk N."/>
            <person name="Miskei M."/>
            <person name="Molnar A.P."/>
            <person name="Mule G."/>
            <person name="Ngan C.Y."/>
            <person name="Orejas M."/>
            <person name="Orosz E."/>
            <person name="Ouedraogo J.P."/>
            <person name="Overkamp K.M."/>
            <person name="Park H.-S."/>
            <person name="Perrone G."/>
            <person name="Piumi F."/>
            <person name="Punt P.J."/>
            <person name="Ram A.F."/>
            <person name="Ramon A."/>
            <person name="Rauscher S."/>
            <person name="Record E."/>
            <person name="Riano-Pachon D.M."/>
            <person name="Robert V."/>
            <person name="Roehrig J."/>
            <person name="Ruller R."/>
            <person name="Salamov A."/>
            <person name="Salih N.S."/>
            <person name="Samson R.A."/>
            <person name="Sandor E."/>
            <person name="Sanguinetti M."/>
            <person name="Schuetze T."/>
            <person name="Sepcic K."/>
            <person name="Shelest E."/>
            <person name="Sherlock G."/>
            <person name="Sophianopoulou V."/>
            <person name="Squina F.M."/>
            <person name="Sun H."/>
            <person name="Susca A."/>
            <person name="Todd R.B."/>
            <person name="Tsang A."/>
            <person name="Unkles S.E."/>
            <person name="van de Wiele N."/>
            <person name="van Rossen-Uffink D."/>
            <person name="Oliveira J.V."/>
            <person name="Vesth T.C."/>
            <person name="Visser J."/>
            <person name="Yu J.-H."/>
            <person name="Zhou M."/>
            <person name="Andersen M.R."/>
            <person name="Archer D.B."/>
            <person name="Baker S.E."/>
            <person name="Benoit I."/>
            <person name="Brakhage A.A."/>
            <person name="Braus G.H."/>
            <person name="Fischer R."/>
            <person name="Frisvad J.C."/>
            <person name="Goldman G.H."/>
            <person name="Houbraken J."/>
            <person name="Oakley B."/>
            <person name="Pocsi I."/>
            <person name="Scazzocchio C."/>
            <person name="Seiboth B."/>
            <person name="vanKuyk P.A."/>
            <person name="Wortman J."/>
            <person name="Dyer P.S."/>
            <person name="Grigoriev I.V."/>
        </authorList>
    </citation>
    <scope>NUCLEOTIDE SEQUENCE [LARGE SCALE GENOMIC DNA]</scope>
    <source>
        <strain evidence="5">CBS 593.65</strain>
    </source>
</reference>
<accession>A0A1L9TQM5</accession>
<sequence length="310" mass="33818">MAHSPASCITTECGLEGSGESTPFGATFIASHALGVRAGIAEITPRLIGFEPKRVDRINDVMDETLLSHEHAKAALDIACWDIFGKSTGLSKGCGHTGQKAQGLRRENGRRPGDDAQRIVEAFKDKKPDEWFVADPSGVFTVEGASRILRLLPVGLDFSFEAPCQTWRECLSLRRRTNVPTIHDELALPETYMIQMVADDVCEGINFKVQKFGGFTKARRVRDLCIAAGYVMSVQETCGPDIGIGPLVHLAKTIPEKFLRCVLAGRDMLSVTTADGPLHIVDWRITAPTVPGLGIAARMVVLEEPVARYF</sequence>
<dbReference type="InterPro" id="IPR013341">
    <property type="entry name" value="Mandelate_racemase_N_dom"/>
</dbReference>
<dbReference type="AlphaFoldDB" id="A0A1L9TQM5"/>
<evidence type="ECO:0000259" key="3">
    <source>
        <dbReference type="Pfam" id="PF13378"/>
    </source>
</evidence>
<protein>
    <recommendedName>
        <fullName evidence="6">Mandelate racemase/muconate lactonizing enzyme C-terminal domain-containing protein</fullName>
    </recommendedName>
</protein>
<dbReference type="SUPFAM" id="SSF51604">
    <property type="entry name" value="Enolase C-terminal domain-like"/>
    <property type="match status" value="1"/>
</dbReference>
<feature type="domain" description="Mandelate racemase/muconate lactonizing enzyme N-terminal" evidence="2">
    <location>
        <begin position="9"/>
        <end position="91"/>
    </location>
</feature>